<proteinExistence type="predicted"/>
<feature type="compositionally biased region" description="Basic and acidic residues" evidence="1">
    <location>
        <begin position="33"/>
        <end position="49"/>
    </location>
</feature>
<dbReference type="PROSITE" id="PS50888">
    <property type="entry name" value="BHLH"/>
    <property type="match status" value="1"/>
</dbReference>
<organism evidence="3 4">
    <name type="scientific">Coprinellus micaceus</name>
    <name type="common">Glistening ink-cap mushroom</name>
    <name type="synonym">Coprinus micaceus</name>
    <dbReference type="NCBI Taxonomy" id="71717"/>
    <lineage>
        <taxon>Eukaryota</taxon>
        <taxon>Fungi</taxon>
        <taxon>Dikarya</taxon>
        <taxon>Basidiomycota</taxon>
        <taxon>Agaricomycotina</taxon>
        <taxon>Agaricomycetes</taxon>
        <taxon>Agaricomycetidae</taxon>
        <taxon>Agaricales</taxon>
        <taxon>Agaricineae</taxon>
        <taxon>Psathyrellaceae</taxon>
        <taxon>Coprinellus</taxon>
    </lineage>
</organism>
<feature type="region of interest" description="Disordered" evidence="1">
    <location>
        <begin position="137"/>
        <end position="259"/>
    </location>
</feature>
<feature type="compositionally biased region" description="Pro residues" evidence="1">
    <location>
        <begin position="241"/>
        <end position="250"/>
    </location>
</feature>
<feature type="region of interest" description="Disordered" evidence="1">
    <location>
        <begin position="302"/>
        <end position="362"/>
    </location>
</feature>
<dbReference type="InterPro" id="IPR036638">
    <property type="entry name" value="HLH_DNA-bd_sf"/>
</dbReference>
<comment type="caution">
    <text evidence="3">The sequence shown here is derived from an EMBL/GenBank/DDBJ whole genome shotgun (WGS) entry which is preliminary data.</text>
</comment>
<dbReference type="Gene3D" id="4.10.280.10">
    <property type="entry name" value="Helix-loop-helix DNA-binding domain"/>
    <property type="match status" value="1"/>
</dbReference>
<evidence type="ECO:0000313" key="3">
    <source>
        <dbReference type="EMBL" id="TEB25519.1"/>
    </source>
</evidence>
<gene>
    <name evidence="3" type="ORF">FA13DRAFT_1738236</name>
</gene>
<feature type="compositionally biased region" description="Polar residues" evidence="1">
    <location>
        <begin position="143"/>
        <end position="155"/>
    </location>
</feature>
<dbReference type="SUPFAM" id="SSF47459">
    <property type="entry name" value="HLH, helix-loop-helix DNA-binding domain"/>
    <property type="match status" value="1"/>
</dbReference>
<feature type="compositionally biased region" description="Low complexity" evidence="1">
    <location>
        <begin position="319"/>
        <end position="335"/>
    </location>
</feature>
<dbReference type="EMBL" id="QPFP01000056">
    <property type="protein sequence ID" value="TEB25519.1"/>
    <property type="molecule type" value="Genomic_DNA"/>
</dbReference>
<dbReference type="Proteomes" id="UP000298030">
    <property type="component" value="Unassembled WGS sequence"/>
</dbReference>
<protein>
    <recommendedName>
        <fullName evidence="2">BHLH domain-containing protein</fullName>
    </recommendedName>
</protein>
<dbReference type="InterPro" id="IPR011598">
    <property type="entry name" value="bHLH_dom"/>
</dbReference>
<dbReference type="SMART" id="SM00353">
    <property type="entry name" value="HLH"/>
    <property type="match status" value="1"/>
</dbReference>
<name>A0A4Y7SWA9_COPMI</name>
<dbReference type="GO" id="GO:0046983">
    <property type="term" value="F:protein dimerization activity"/>
    <property type="evidence" value="ECO:0007669"/>
    <property type="project" value="InterPro"/>
</dbReference>
<dbReference type="OrthoDB" id="690068at2759"/>
<evidence type="ECO:0000313" key="4">
    <source>
        <dbReference type="Proteomes" id="UP000298030"/>
    </source>
</evidence>
<keyword evidence="4" id="KW-1185">Reference proteome</keyword>
<evidence type="ECO:0000259" key="2">
    <source>
        <dbReference type="PROSITE" id="PS50888"/>
    </source>
</evidence>
<feature type="compositionally biased region" description="Low complexity" evidence="1">
    <location>
        <begin position="195"/>
        <end position="207"/>
    </location>
</feature>
<feature type="compositionally biased region" description="Pro residues" evidence="1">
    <location>
        <begin position="10"/>
        <end position="19"/>
    </location>
</feature>
<feature type="compositionally biased region" description="Low complexity" evidence="1">
    <location>
        <begin position="303"/>
        <end position="312"/>
    </location>
</feature>
<dbReference type="Pfam" id="PF00010">
    <property type="entry name" value="HLH"/>
    <property type="match status" value="1"/>
</dbReference>
<dbReference type="AlphaFoldDB" id="A0A4Y7SWA9"/>
<feature type="region of interest" description="Disordered" evidence="1">
    <location>
        <begin position="1"/>
        <end position="111"/>
    </location>
</feature>
<evidence type="ECO:0000256" key="1">
    <source>
        <dbReference type="SAM" id="MobiDB-lite"/>
    </source>
</evidence>
<feature type="domain" description="BHLH" evidence="2">
    <location>
        <begin position="38"/>
        <end position="127"/>
    </location>
</feature>
<sequence length="384" mass="41582">MEVTSDDAQAPPPAAPAPGPAKRGRKPGPLSRAAREAQRRLNHSIIEKARRTKINDALATLKEMVPTDYAQAKSPTLGPVDSEGEEDVDEYQLGSSSKSKKAGKKPEKEKEFKLEILVRTVAYMKDLIGRVSDLEKEVGEGGSQMQLDPSQMQLQTRKRPRSRSAEDLFDDEVSSRRPRRDSYLPSDAQPRLSEADSSSRASTSSKSILNGPLPPISSWLPESVALDPRLRSLNPAQSPQEPFPYLPSPPSSTHFEPIRTSYLPPTLSLASMSMSSMNSSSAGAPSLRTPEDETAANLLIQMSTSPPSKHAAPTPPPSILSSSSSASTYSEGARSNSSSKGKGPAAPSRLSVERRPHWKTTSERFMAQTPASLLGLGHIWMPEH</sequence>
<reference evidence="3 4" key="1">
    <citation type="journal article" date="2019" name="Nat. Ecol. Evol.">
        <title>Megaphylogeny resolves global patterns of mushroom evolution.</title>
        <authorList>
            <person name="Varga T."/>
            <person name="Krizsan K."/>
            <person name="Foldi C."/>
            <person name="Dima B."/>
            <person name="Sanchez-Garcia M."/>
            <person name="Sanchez-Ramirez S."/>
            <person name="Szollosi G.J."/>
            <person name="Szarkandi J.G."/>
            <person name="Papp V."/>
            <person name="Albert L."/>
            <person name="Andreopoulos W."/>
            <person name="Angelini C."/>
            <person name="Antonin V."/>
            <person name="Barry K.W."/>
            <person name="Bougher N.L."/>
            <person name="Buchanan P."/>
            <person name="Buyck B."/>
            <person name="Bense V."/>
            <person name="Catcheside P."/>
            <person name="Chovatia M."/>
            <person name="Cooper J."/>
            <person name="Damon W."/>
            <person name="Desjardin D."/>
            <person name="Finy P."/>
            <person name="Geml J."/>
            <person name="Haridas S."/>
            <person name="Hughes K."/>
            <person name="Justo A."/>
            <person name="Karasinski D."/>
            <person name="Kautmanova I."/>
            <person name="Kiss B."/>
            <person name="Kocsube S."/>
            <person name="Kotiranta H."/>
            <person name="LaButti K.M."/>
            <person name="Lechner B.E."/>
            <person name="Liimatainen K."/>
            <person name="Lipzen A."/>
            <person name="Lukacs Z."/>
            <person name="Mihaltcheva S."/>
            <person name="Morgado L.N."/>
            <person name="Niskanen T."/>
            <person name="Noordeloos M.E."/>
            <person name="Ohm R.A."/>
            <person name="Ortiz-Santana B."/>
            <person name="Ovrebo C."/>
            <person name="Racz N."/>
            <person name="Riley R."/>
            <person name="Savchenko A."/>
            <person name="Shiryaev A."/>
            <person name="Soop K."/>
            <person name="Spirin V."/>
            <person name="Szebenyi C."/>
            <person name="Tomsovsky M."/>
            <person name="Tulloss R.E."/>
            <person name="Uehling J."/>
            <person name="Grigoriev I.V."/>
            <person name="Vagvolgyi C."/>
            <person name="Papp T."/>
            <person name="Martin F.M."/>
            <person name="Miettinen O."/>
            <person name="Hibbett D.S."/>
            <person name="Nagy L.G."/>
        </authorList>
    </citation>
    <scope>NUCLEOTIDE SEQUENCE [LARGE SCALE GENOMIC DNA]</scope>
    <source>
        <strain evidence="3 4">FP101781</strain>
    </source>
</reference>
<dbReference type="STRING" id="71717.A0A4Y7SWA9"/>
<accession>A0A4Y7SWA9</accession>